<dbReference type="Proteomes" id="UP001221757">
    <property type="component" value="Unassembled WGS sequence"/>
</dbReference>
<evidence type="ECO:0000313" key="2">
    <source>
        <dbReference type="EMBL" id="KAJ7678412.1"/>
    </source>
</evidence>
<keyword evidence="3" id="KW-1185">Reference proteome</keyword>
<sequence>MPKPVTNENEMPDSSSTAVNSEDATPEAIVVETSPHAAAQARLRDERQKAHRKEPSVETQNEETYEEFMARERRELRATAEYAEFREYCNKVRQRYVRVDYDNPKEVLEWEAFLRTNPCVEDMVPFDEDYIEGLWHERDDFAEWKDELADYRDIIAEYSPVQLNQMQRENRAKLAWPRQIQVRGGW</sequence>
<feature type="region of interest" description="Disordered" evidence="1">
    <location>
        <begin position="1"/>
        <end position="66"/>
    </location>
</feature>
<gene>
    <name evidence="2" type="ORF">B0H17DRAFT_1206869</name>
</gene>
<dbReference type="AlphaFoldDB" id="A0AAD7D4F8"/>
<accession>A0AAD7D4F8</accession>
<name>A0AAD7D4F8_MYCRO</name>
<proteinExistence type="predicted"/>
<protein>
    <submittedName>
        <fullName evidence="2">Uncharacterized protein</fullName>
    </submittedName>
</protein>
<feature type="compositionally biased region" description="Basic and acidic residues" evidence="1">
    <location>
        <begin position="42"/>
        <end position="56"/>
    </location>
</feature>
<evidence type="ECO:0000256" key="1">
    <source>
        <dbReference type="SAM" id="MobiDB-lite"/>
    </source>
</evidence>
<evidence type="ECO:0000313" key="3">
    <source>
        <dbReference type="Proteomes" id="UP001221757"/>
    </source>
</evidence>
<dbReference type="EMBL" id="JARKIE010000135">
    <property type="protein sequence ID" value="KAJ7678412.1"/>
    <property type="molecule type" value="Genomic_DNA"/>
</dbReference>
<comment type="caution">
    <text evidence="2">The sequence shown here is derived from an EMBL/GenBank/DDBJ whole genome shotgun (WGS) entry which is preliminary data.</text>
</comment>
<reference evidence="2" key="1">
    <citation type="submission" date="2023-03" db="EMBL/GenBank/DDBJ databases">
        <title>Massive genome expansion in bonnet fungi (Mycena s.s.) driven by repeated elements and novel gene families across ecological guilds.</title>
        <authorList>
            <consortium name="Lawrence Berkeley National Laboratory"/>
            <person name="Harder C.B."/>
            <person name="Miyauchi S."/>
            <person name="Viragh M."/>
            <person name="Kuo A."/>
            <person name="Thoen E."/>
            <person name="Andreopoulos B."/>
            <person name="Lu D."/>
            <person name="Skrede I."/>
            <person name="Drula E."/>
            <person name="Henrissat B."/>
            <person name="Morin E."/>
            <person name="Kohler A."/>
            <person name="Barry K."/>
            <person name="LaButti K."/>
            <person name="Morin E."/>
            <person name="Salamov A."/>
            <person name="Lipzen A."/>
            <person name="Mereny Z."/>
            <person name="Hegedus B."/>
            <person name="Baldrian P."/>
            <person name="Stursova M."/>
            <person name="Weitz H."/>
            <person name="Taylor A."/>
            <person name="Grigoriev I.V."/>
            <person name="Nagy L.G."/>
            <person name="Martin F."/>
            <person name="Kauserud H."/>
        </authorList>
    </citation>
    <scope>NUCLEOTIDE SEQUENCE</scope>
    <source>
        <strain evidence="2">CBHHK067</strain>
    </source>
</reference>
<organism evidence="2 3">
    <name type="scientific">Mycena rosella</name>
    <name type="common">Pink bonnet</name>
    <name type="synonym">Agaricus rosellus</name>
    <dbReference type="NCBI Taxonomy" id="1033263"/>
    <lineage>
        <taxon>Eukaryota</taxon>
        <taxon>Fungi</taxon>
        <taxon>Dikarya</taxon>
        <taxon>Basidiomycota</taxon>
        <taxon>Agaricomycotina</taxon>
        <taxon>Agaricomycetes</taxon>
        <taxon>Agaricomycetidae</taxon>
        <taxon>Agaricales</taxon>
        <taxon>Marasmiineae</taxon>
        <taxon>Mycenaceae</taxon>
        <taxon>Mycena</taxon>
    </lineage>
</organism>
<feature type="compositionally biased region" description="Polar residues" evidence="1">
    <location>
        <begin position="1"/>
        <end position="23"/>
    </location>
</feature>